<organism evidence="2 3">
    <name type="scientific">Zoarces viviparus</name>
    <name type="common">Viviparous eelpout</name>
    <name type="synonym">Blennius viviparus</name>
    <dbReference type="NCBI Taxonomy" id="48416"/>
    <lineage>
        <taxon>Eukaryota</taxon>
        <taxon>Metazoa</taxon>
        <taxon>Chordata</taxon>
        <taxon>Craniata</taxon>
        <taxon>Vertebrata</taxon>
        <taxon>Euteleostomi</taxon>
        <taxon>Actinopterygii</taxon>
        <taxon>Neopterygii</taxon>
        <taxon>Teleostei</taxon>
        <taxon>Neoteleostei</taxon>
        <taxon>Acanthomorphata</taxon>
        <taxon>Eupercaria</taxon>
        <taxon>Perciformes</taxon>
        <taxon>Cottioidei</taxon>
        <taxon>Zoarcales</taxon>
        <taxon>Zoarcidae</taxon>
        <taxon>Zoarcinae</taxon>
        <taxon>Zoarces</taxon>
    </lineage>
</organism>
<name>A0AAW1DWE6_ZOAVI</name>
<reference evidence="2 3" key="1">
    <citation type="journal article" date="2024" name="Genome Biol. Evol.">
        <title>Chromosome-level genome assembly of the viviparous eelpout Zoarces viviparus.</title>
        <authorList>
            <person name="Fuhrmann N."/>
            <person name="Brasseur M.V."/>
            <person name="Bakowski C.E."/>
            <person name="Podsiadlowski L."/>
            <person name="Prost S."/>
            <person name="Krehenwinkel H."/>
            <person name="Mayer C."/>
        </authorList>
    </citation>
    <scope>NUCLEOTIDE SEQUENCE [LARGE SCALE GENOMIC DNA]</scope>
    <source>
        <strain evidence="2">NO-MEL_2022_Ind0_liver</strain>
    </source>
</reference>
<sequence length="184" mass="20074">MSIGSSFTSSPKLSGTVPELVPEAPPTPSQTGNERSHTLSQNGRDFLQALVKCVADRPEPSASADRIVPQMSPTVTHGFQPSPAVFERHQNGTKRFKRSLNGSGPVGVDFQNVTLSNTLQKLKQTLFKLSPNIRRSNPPAPSISPNAPNCTDATRALMFCSPSPHRKLRIKRQSGVRFAVQRYL</sequence>
<feature type="region of interest" description="Disordered" evidence="1">
    <location>
        <begin position="1"/>
        <end position="39"/>
    </location>
</feature>
<dbReference type="Proteomes" id="UP001488805">
    <property type="component" value="Unassembled WGS sequence"/>
</dbReference>
<feature type="compositionally biased region" description="Polar residues" evidence="1">
    <location>
        <begin position="29"/>
        <end position="39"/>
    </location>
</feature>
<evidence type="ECO:0000256" key="1">
    <source>
        <dbReference type="SAM" id="MobiDB-lite"/>
    </source>
</evidence>
<evidence type="ECO:0000313" key="2">
    <source>
        <dbReference type="EMBL" id="KAK9514403.1"/>
    </source>
</evidence>
<dbReference type="AlphaFoldDB" id="A0AAW1DWE6"/>
<protein>
    <submittedName>
        <fullName evidence="2">Uncharacterized protein</fullName>
    </submittedName>
</protein>
<accession>A0AAW1DWE6</accession>
<keyword evidence="3" id="KW-1185">Reference proteome</keyword>
<dbReference type="EMBL" id="JBCEZU010000597">
    <property type="protein sequence ID" value="KAK9514403.1"/>
    <property type="molecule type" value="Genomic_DNA"/>
</dbReference>
<evidence type="ECO:0000313" key="3">
    <source>
        <dbReference type="Proteomes" id="UP001488805"/>
    </source>
</evidence>
<comment type="caution">
    <text evidence="2">The sequence shown here is derived from an EMBL/GenBank/DDBJ whole genome shotgun (WGS) entry which is preliminary data.</text>
</comment>
<gene>
    <name evidence="2" type="ORF">VZT92_027871</name>
</gene>
<proteinExistence type="predicted"/>
<feature type="compositionally biased region" description="Polar residues" evidence="1">
    <location>
        <begin position="1"/>
        <end position="13"/>
    </location>
</feature>